<keyword evidence="1" id="KW-0732">Signal</keyword>
<reference evidence="2" key="1">
    <citation type="submission" date="2022-11" db="EMBL/GenBank/DDBJ databases">
        <authorList>
            <person name="Petersen C."/>
        </authorList>
    </citation>
    <scope>NUCLEOTIDE SEQUENCE</scope>
    <source>
        <strain evidence="2">IBT 20477</strain>
    </source>
</reference>
<name>A0A9W9IQ61_9EURO</name>
<evidence type="ECO:0000313" key="3">
    <source>
        <dbReference type="Proteomes" id="UP001150942"/>
    </source>
</evidence>
<proteinExistence type="predicted"/>
<feature type="chain" id="PRO_5040920140" evidence="1">
    <location>
        <begin position="16"/>
        <end position="89"/>
    </location>
</feature>
<keyword evidence="3" id="KW-1185">Reference proteome</keyword>
<feature type="signal peptide" evidence="1">
    <location>
        <begin position="1"/>
        <end position="15"/>
    </location>
</feature>
<dbReference type="EMBL" id="JAPQKQ010000009">
    <property type="protein sequence ID" value="KAJ5182208.1"/>
    <property type="molecule type" value="Genomic_DNA"/>
</dbReference>
<dbReference type="Proteomes" id="UP001150942">
    <property type="component" value="Unassembled WGS sequence"/>
</dbReference>
<dbReference type="AlphaFoldDB" id="A0A9W9IQ61"/>
<reference evidence="2" key="2">
    <citation type="journal article" date="2023" name="IMA Fungus">
        <title>Comparative genomic study of the Penicillium genus elucidates a diverse pangenome and 15 lateral gene transfer events.</title>
        <authorList>
            <person name="Petersen C."/>
            <person name="Sorensen T."/>
            <person name="Nielsen M.R."/>
            <person name="Sondergaard T.E."/>
            <person name="Sorensen J.L."/>
            <person name="Fitzpatrick D.A."/>
            <person name="Frisvad J.C."/>
            <person name="Nielsen K.L."/>
        </authorList>
    </citation>
    <scope>NUCLEOTIDE SEQUENCE</scope>
    <source>
        <strain evidence="2">IBT 20477</strain>
    </source>
</reference>
<evidence type="ECO:0000313" key="2">
    <source>
        <dbReference type="EMBL" id="KAJ5182208.1"/>
    </source>
</evidence>
<organism evidence="2 3">
    <name type="scientific">Penicillium cf. viridicatum</name>
    <dbReference type="NCBI Taxonomy" id="2972119"/>
    <lineage>
        <taxon>Eukaryota</taxon>
        <taxon>Fungi</taxon>
        <taxon>Dikarya</taxon>
        <taxon>Ascomycota</taxon>
        <taxon>Pezizomycotina</taxon>
        <taxon>Eurotiomycetes</taxon>
        <taxon>Eurotiomycetidae</taxon>
        <taxon>Eurotiales</taxon>
        <taxon>Aspergillaceae</taxon>
        <taxon>Penicillium</taxon>
    </lineage>
</organism>
<sequence>MKSVILASTLASVAAVQAYTAAEQSNVQASLIFDPKTVAGKTVDYIIAGGGVIACQLARCLHLLYDVQGAWWAIKACCLWDCDYLCSPT</sequence>
<comment type="caution">
    <text evidence="2">The sequence shown here is derived from an EMBL/GenBank/DDBJ whole genome shotgun (WGS) entry which is preliminary data.</text>
</comment>
<protein>
    <submittedName>
        <fullName evidence="2">Uncharacterized protein</fullName>
    </submittedName>
</protein>
<gene>
    <name evidence="2" type="ORF">N7449_012355</name>
</gene>
<accession>A0A9W9IQ61</accession>
<evidence type="ECO:0000256" key="1">
    <source>
        <dbReference type="SAM" id="SignalP"/>
    </source>
</evidence>